<evidence type="ECO:0000313" key="1">
    <source>
        <dbReference type="EMBL" id="DAF52399.1"/>
    </source>
</evidence>
<reference evidence="1" key="1">
    <citation type="journal article" date="2021" name="Proc. Natl. Acad. Sci. U.S.A.">
        <title>A Catalog of Tens of Thousands of Viruses from Human Metagenomes Reveals Hidden Associations with Chronic Diseases.</title>
        <authorList>
            <person name="Tisza M.J."/>
            <person name="Buck C.B."/>
        </authorList>
    </citation>
    <scope>NUCLEOTIDE SEQUENCE</scope>
    <source>
        <strain evidence="1">CteZR38</strain>
    </source>
</reference>
<sequence>MKAGRLIELLEGVSPDAEVMCCISTDDLEEVTNMTLADFNALKKYEIFVVLNSDEDEEFCRLLLKKGGY</sequence>
<name>A0A8S5SNZ7_9CAUD</name>
<proteinExistence type="predicted"/>
<accession>A0A8S5SNZ7</accession>
<dbReference type="EMBL" id="BK032636">
    <property type="protein sequence ID" value="DAF52399.1"/>
    <property type="molecule type" value="Genomic_DNA"/>
</dbReference>
<protein>
    <submittedName>
        <fullName evidence="1">Villin-like protein</fullName>
    </submittedName>
</protein>
<organism evidence="1">
    <name type="scientific">Siphoviridae sp. cteZR38</name>
    <dbReference type="NCBI Taxonomy" id="2827906"/>
    <lineage>
        <taxon>Viruses</taxon>
        <taxon>Duplodnaviria</taxon>
        <taxon>Heunggongvirae</taxon>
        <taxon>Uroviricota</taxon>
        <taxon>Caudoviricetes</taxon>
    </lineage>
</organism>